<dbReference type="PANTHER" id="PTHR33362">
    <property type="entry name" value="SIALIC ACID TRAP TRANSPORTER PERMEASE PROTEIN SIAT-RELATED"/>
    <property type="match status" value="1"/>
</dbReference>
<keyword evidence="3" id="KW-0997">Cell inner membrane</keyword>
<evidence type="ECO:0000256" key="6">
    <source>
        <dbReference type="ARBA" id="ARBA00023136"/>
    </source>
</evidence>
<feature type="transmembrane region" description="Helical" evidence="7">
    <location>
        <begin position="57"/>
        <end position="82"/>
    </location>
</feature>
<dbReference type="Proteomes" id="UP000317573">
    <property type="component" value="Unassembled WGS sequence"/>
</dbReference>
<feature type="transmembrane region" description="Helical" evidence="7">
    <location>
        <begin position="173"/>
        <end position="195"/>
    </location>
</feature>
<evidence type="ECO:0000256" key="5">
    <source>
        <dbReference type="ARBA" id="ARBA00022989"/>
    </source>
</evidence>
<feature type="transmembrane region" description="Helical" evidence="7">
    <location>
        <begin position="245"/>
        <end position="263"/>
    </location>
</feature>
<feature type="domain" description="TRAP C4-dicarboxylate transport system permease DctM subunit" evidence="8">
    <location>
        <begin position="9"/>
        <end position="420"/>
    </location>
</feature>
<dbReference type="InterPro" id="IPR004681">
    <property type="entry name" value="TRAP_DctM"/>
</dbReference>
<keyword evidence="2" id="KW-1003">Cell membrane</keyword>
<dbReference type="NCBIfam" id="TIGR00786">
    <property type="entry name" value="dctM"/>
    <property type="match status" value="1"/>
</dbReference>
<reference evidence="9 10" key="1">
    <citation type="submission" date="2019-07" db="EMBL/GenBank/DDBJ databases">
        <title>Genome sequencing of lignin-degrading bacterial isolates.</title>
        <authorList>
            <person name="Gladden J."/>
        </authorList>
    </citation>
    <scope>NUCLEOTIDE SEQUENCE [LARGE SCALE GENOMIC DNA]</scope>
    <source>
        <strain evidence="9 10">J45</strain>
    </source>
</reference>
<comment type="caution">
    <text evidence="9">The sequence shown here is derived from an EMBL/GenBank/DDBJ whole genome shotgun (WGS) entry which is preliminary data.</text>
</comment>
<accession>A0A562DIU1</accession>
<feature type="transmembrane region" description="Helical" evidence="7">
    <location>
        <begin position="138"/>
        <end position="161"/>
    </location>
</feature>
<dbReference type="PANTHER" id="PTHR33362:SF5">
    <property type="entry name" value="C4-DICARBOXYLATE TRAP TRANSPORTER LARGE PERMEASE PROTEIN DCTM"/>
    <property type="match status" value="1"/>
</dbReference>
<evidence type="ECO:0000256" key="3">
    <source>
        <dbReference type="ARBA" id="ARBA00022519"/>
    </source>
</evidence>
<feature type="transmembrane region" description="Helical" evidence="7">
    <location>
        <begin position="317"/>
        <end position="347"/>
    </location>
</feature>
<evidence type="ECO:0000313" key="10">
    <source>
        <dbReference type="Proteomes" id="UP000317573"/>
    </source>
</evidence>
<feature type="transmembrane region" description="Helical" evidence="7">
    <location>
        <begin position="275"/>
        <end position="297"/>
    </location>
</feature>
<keyword evidence="4 7" id="KW-0812">Transmembrane</keyword>
<dbReference type="RefSeq" id="WP_186455279.1">
    <property type="nucleotide sequence ID" value="NZ_VLJT01000056.1"/>
</dbReference>
<evidence type="ECO:0000259" key="8">
    <source>
        <dbReference type="Pfam" id="PF06808"/>
    </source>
</evidence>
<dbReference type="AlphaFoldDB" id="A0A562DIU1"/>
<evidence type="ECO:0000256" key="4">
    <source>
        <dbReference type="ARBA" id="ARBA00022692"/>
    </source>
</evidence>
<feature type="transmembrane region" description="Helical" evidence="7">
    <location>
        <begin position="359"/>
        <end position="383"/>
    </location>
</feature>
<comment type="subcellular location">
    <subcellularLocation>
        <location evidence="1">Cell inner membrane</location>
        <topology evidence="1">Multi-pass membrane protein</topology>
    </subcellularLocation>
</comment>
<evidence type="ECO:0000313" key="9">
    <source>
        <dbReference type="EMBL" id="TWH09454.1"/>
    </source>
</evidence>
<keyword evidence="6 7" id="KW-0472">Membrane</keyword>
<dbReference type="GO" id="GO:0005886">
    <property type="term" value="C:plasma membrane"/>
    <property type="evidence" value="ECO:0007669"/>
    <property type="project" value="UniProtKB-SubCell"/>
</dbReference>
<dbReference type="InterPro" id="IPR010656">
    <property type="entry name" value="DctM"/>
</dbReference>
<sequence>MIDLLIPMLILAGLLFIGTPVGFAMAGAGIVGIAMLTNLDTSLALLATGPHTATQSFSLTAVPMFILMAELLGASTLVAKLFDTARAWFGRVPGGLAVASIGAGAGMGALSGSSVAATASLAGTTVPEMRKSGYDERLALGSVASAGTLATLIPPSVPLLIYGITTETSIIDVFAAGIIPGIILALAFAGVVVGWQRMRPGVAPASPRVTWAERVSSLVHTFPAILLVILVLGGMYAGIVTSSEAGAIGAIGALVVGMLFGGLRGRGIMLALRRTVELTAAIFIIVIGAKIFSQFMTLTGVTQNLAEFVSEGGFPPLLVLVVILLVYAILGCFMDGLGMMLLTLPVFFPLVTELGYDAVWFGIIIAIVIELGLITPPVGLNVYVTVKSGQGDLGAAFRGVTRFYVAVVVVVILLIIFPEIATWLPSMRGS</sequence>
<proteinExistence type="predicted"/>
<gene>
    <name evidence="9" type="ORF">L618_005500000080</name>
</gene>
<dbReference type="Pfam" id="PF06808">
    <property type="entry name" value="DctM"/>
    <property type="match status" value="1"/>
</dbReference>
<dbReference type="EMBL" id="VLJT01000056">
    <property type="protein sequence ID" value="TWH09454.1"/>
    <property type="molecule type" value="Genomic_DNA"/>
</dbReference>
<evidence type="ECO:0000256" key="1">
    <source>
        <dbReference type="ARBA" id="ARBA00004429"/>
    </source>
</evidence>
<evidence type="ECO:0000256" key="7">
    <source>
        <dbReference type="SAM" id="Phobius"/>
    </source>
</evidence>
<dbReference type="GO" id="GO:0022857">
    <property type="term" value="F:transmembrane transporter activity"/>
    <property type="evidence" value="ECO:0007669"/>
    <property type="project" value="TreeGrafter"/>
</dbReference>
<feature type="transmembrane region" description="Helical" evidence="7">
    <location>
        <begin position="12"/>
        <end position="37"/>
    </location>
</feature>
<keyword evidence="5 7" id="KW-1133">Transmembrane helix</keyword>
<feature type="transmembrane region" description="Helical" evidence="7">
    <location>
        <begin position="403"/>
        <end position="424"/>
    </location>
</feature>
<name>A0A562DIU1_RHORH</name>
<evidence type="ECO:0000256" key="2">
    <source>
        <dbReference type="ARBA" id="ARBA00022475"/>
    </source>
</evidence>
<dbReference type="PIRSF" id="PIRSF006066">
    <property type="entry name" value="HI0050"/>
    <property type="match status" value="1"/>
</dbReference>
<organism evidence="9 10">
    <name type="scientific">Rhodococcus rhodochrous J45</name>
    <dbReference type="NCBI Taxonomy" id="935266"/>
    <lineage>
        <taxon>Bacteria</taxon>
        <taxon>Bacillati</taxon>
        <taxon>Actinomycetota</taxon>
        <taxon>Actinomycetes</taxon>
        <taxon>Mycobacteriales</taxon>
        <taxon>Nocardiaceae</taxon>
        <taxon>Rhodococcus</taxon>
    </lineage>
</organism>
<feature type="transmembrane region" description="Helical" evidence="7">
    <location>
        <begin position="215"/>
        <end position="239"/>
    </location>
</feature>
<protein>
    <submittedName>
        <fullName evidence="9">Tripartite ATP-independent transporter DctM subunit</fullName>
    </submittedName>
</protein>